<reference evidence="11" key="1">
    <citation type="submission" date="2022-01" db="EMBL/GenBank/DDBJ databases">
        <authorList>
            <person name="Braso-Vives M."/>
        </authorList>
    </citation>
    <scope>NUCLEOTIDE SEQUENCE</scope>
</reference>
<dbReference type="GO" id="GO:0050982">
    <property type="term" value="P:detection of mechanical stimulus"/>
    <property type="evidence" value="ECO:0007669"/>
    <property type="project" value="TreeGrafter"/>
</dbReference>
<dbReference type="PANTHER" id="PTHR10877:SF194">
    <property type="entry name" value="LOCATION OF VULVA DEFECTIVE 1"/>
    <property type="match status" value="1"/>
</dbReference>
<evidence type="ECO:0000256" key="2">
    <source>
        <dbReference type="ARBA" id="ARBA00007200"/>
    </source>
</evidence>
<dbReference type="Proteomes" id="UP000838412">
    <property type="component" value="Chromosome 2"/>
</dbReference>
<dbReference type="FunFam" id="2.60.60.20:FF:000008">
    <property type="entry name" value="Polycystic kidney disease 1-like 2, isoform CRA_a"/>
    <property type="match status" value="1"/>
</dbReference>
<sequence length="1207" mass="136906">MLIQTHQFNATKGRSLYITVTPHLANVSVRLYLKRGQEPRRIDEFDRNTTLPDDADLFNLSLGTETLTADRWTWFIPGSDVEDPMNYMYYLGMQHVPHTEQGDVAPSVSPEYRGENFTLNYTVQIYSTHCLYFNEDIDDFRSDGCQPGPLSNTSLSHCRCDHLTAFGSGFQFFVAPNKLNVLQAFKNLNFKENPVVVIAISVVVGIYLLAVIWARRKDREDSKKVGATILRGDQNGFNDHFYQIIVLTGSRSQSSTSARVFMTLIGKGGESGPHELEDHDRTIFREGGVDTFILPASRHLGSLYAVHIWHDNTGPCPSWFLDRIILQDLSDGKKYSFLCQRWLAVEEGDGRVDCLLSSATDKQISTLSHVFNSQTSKAFNDGHLWCSVVGRPAYSPFTRVQRVSCCLSLLLCTMVTNIMFFGRADDFSKPPPVDILGFKVQIPISWAQIIIGVQSCLIIFPINLAIVEIFRHVASPPERKTKDQNDSSASSTSSDVISLEEIELQKIDKAWDFYRLPYSDKKVTDEKRKGCIIPWWCVFIAWFLVFASCFLSALFTILYGSEYGREKAEAWLFTFFTSFFTDLLILQPVKVVLLAVGLTLLLRKPHEDAENLTPTLDYDEVRSYLSTIKVTPAKKCLEEPPDSTQLAEMRVRRFVEISLKSAIYEFVFYFMFVLVLAVIANGPRDTGMFHMTRNIRQTMDVSCVLQVNDVQSFWNFVRYTLSPALHDNQWYNGDIREPDGFMTDKTSYVVGPVRLRQLRVAKEACLPSLKSRASQRRGRANDESSDRGPALRRVFHTAVTDIPVVGTYATYWDGGYFVTFTNTTPSAVLATVAQLEPSGWIDRYTRAVFIEMTIYNPHANLFSVVNLLTEFTAIGNAYPHVDITTVRLYRFQTTWAWVVVGFQGVFIIFTLYFAFKEMDHILKLRCLYLKTFWGCVELSLALLSLAEVGVMLYTLYVVLEFQSKQGANTGLVEKTFEKYRRAAYWDQINMYVQGCLVCVGTIKLLHLLRFNKHVVLGADTIKKAAGPLSGFLLIFTLVFLAFAMFASLVFGSTEEGFSPFIATLETMFTILLGKFYEMSDRNWIMGPLFTFTFITFFQWVIITMVVAILDCAIHEVAEENTQQKPETEQVADLMLERLQSWVGSLGGALQHGQGWPSSVIKEAYSPTEEEMMDFLTKADSIRFRGPQDNSSANIEFCIENQISSGTV</sequence>
<dbReference type="Pfam" id="PF20519">
    <property type="entry name" value="Polycystin_dom"/>
    <property type="match status" value="1"/>
</dbReference>
<dbReference type="PRINTS" id="PR01433">
    <property type="entry name" value="POLYCYSTIN2"/>
</dbReference>
<dbReference type="SMART" id="SM00303">
    <property type="entry name" value="GPS"/>
    <property type="match status" value="1"/>
</dbReference>
<dbReference type="EMBL" id="OV696687">
    <property type="protein sequence ID" value="CAH1253355.1"/>
    <property type="molecule type" value="Genomic_DNA"/>
</dbReference>
<evidence type="ECO:0000256" key="9">
    <source>
        <dbReference type="SAM" id="Phobius"/>
    </source>
</evidence>
<dbReference type="Pfam" id="PF08016">
    <property type="entry name" value="PKD_channel"/>
    <property type="match status" value="1"/>
</dbReference>
<feature type="transmembrane region" description="Helical" evidence="9">
    <location>
        <begin position="927"/>
        <end position="956"/>
    </location>
</feature>
<comment type="caution">
    <text evidence="8">Lacks conserved residue(s) required for the propagation of feature annotation.</text>
</comment>
<dbReference type="OrthoDB" id="444119at2759"/>
<keyword evidence="4" id="KW-0732">Signal</keyword>
<proteinExistence type="inferred from homology"/>
<protein>
    <submittedName>
        <fullName evidence="11">PKDREJ protein</fullName>
    </submittedName>
</protein>
<feature type="transmembrane region" description="Helical" evidence="9">
    <location>
        <begin position="195"/>
        <end position="214"/>
    </location>
</feature>
<dbReference type="Pfam" id="PF01477">
    <property type="entry name" value="PLAT"/>
    <property type="match status" value="1"/>
</dbReference>
<feature type="transmembrane region" description="Helical" evidence="9">
    <location>
        <begin position="1088"/>
        <end position="1109"/>
    </location>
</feature>
<organism evidence="11 12">
    <name type="scientific">Branchiostoma lanceolatum</name>
    <name type="common">Common lancelet</name>
    <name type="synonym">Amphioxus lanceolatum</name>
    <dbReference type="NCBI Taxonomy" id="7740"/>
    <lineage>
        <taxon>Eukaryota</taxon>
        <taxon>Metazoa</taxon>
        <taxon>Chordata</taxon>
        <taxon>Cephalochordata</taxon>
        <taxon>Leptocardii</taxon>
        <taxon>Amphioxiformes</taxon>
        <taxon>Branchiostomatidae</taxon>
        <taxon>Branchiostoma</taxon>
    </lineage>
</organism>
<feature type="transmembrane region" description="Helical" evidence="9">
    <location>
        <begin position="988"/>
        <end position="1008"/>
    </location>
</feature>
<dbReference type="InterPro" id="IPR000203">
    <property type="entry name" value="GPS"/>
</dbReference>
<dbReference type="InterPro" id="IPR003915">
    <property type="entry name" value="PKD_2"/>
</dbReference>
<feature type="transmembrane region" description="Helical" evidence="9">
    <location>
        <begin position="444"/>
        <end position="470"/>
    </location>
</feature>
<dbReference type="InterPro" id="IPR001024">
    <property type="entry name" value="PLAT/LH2_dom"/>
</dbReference>
<dbReference type="SUPFAM" id="SSF49723">
    <property type="entry name" value="Lipase/lipooxygenase domain (PLAT/LH2 domain)"/>
    <property type="match status" value="1"/>
</dbReference>
<feature type="domain" description="PLAT" evidence="10">
    <location>
        <begin position="240"/>
        <end position="357"/>
    </location>
</feature>
<evidence type="ECO:0000313" key="11">
    <source>
        <dbReference type="EMBL" id="CAH1253354.1"/>
    </source>
</evidence>
<dbReference type="AlphaFoldDB" id="A0A8J9ZGQ3"/>
<dbReference type="GO" id="GO:0005509">
    <property type="term" value="F:calcium ion binding"/>
    <property type="evidence" value="ECO:0007669"/>
    <property type="project" value="InterPro"/>
</dbReference>
<evidence type="ECO:0000313" key="12">
    <source>
        <dbReference type="Proteomes" id="UP000838412"/>
    </source>
</evidence>
<dbReference type="SMART" id="SM00308">
    <property type="entry name" value="LH2"/>
    <property type="match status" value="1"/>
</dbReference>
<dbReference type="InterPro" id="IPR013122">
    <property type="entry name" value="PKD1_2_channel"/>
</dbReference>
<keyword evidence="7" id="KW-0325">Glycoprotein</keyword>
<dbReference type="GO" id="GO:0005262">
    <property type="term" value="F:calcium channel activity"/>
    <property type="evidence" value="ECO:0007669"/>
    <property type="project" value="TreeGrafter"/>
</dbReference>
<dbReference type="PROSITE" id="PS50095">
    <property type="entry name" value="PLAT"/>
    <property type="match status" value="1"/>
</dbReference>
<keyword evidence="12" id="KW-1185">Reference proteome</keyword>
<dbReference type="Gene3D" id="2.60.60.20">
    <property type="entry name" value="PLAT/LH2 domain"/>
    <property type="match status" value="1"/>
</dbReference>
<accession>A0A8J9ZGQ3</accession>
<dbReference type="Gene3D" id="1.10.287.70">
    <property type="match status" value="1"/>
</dbReference>
<keyword evidence="6 9" id="KW-0472">Membrane</keyword>
<dbReference type="EMBL" id="OV696687">
    <property type="protein sequence ID" value="CAH1253354.1"/>
    <property type="molecule type" value="Genomic_DNA"/>
</dbReference>
<name>A0A8J9ZGQ3_BRALA</name>
<dbReference type="PANTHER" id="PTHR10877">
    <property type="entry name" value="POLYCYSTIN FAMILY MEMBER"/>
    <property type="match status" value="1"/>
</dbReference>
<evidence type="ECO:0000256" key="8">
    <source>
        <dbReference type="PROSITE-ProRule" id="PRU00152"/>
    </source>
</evidence>
<dbReference type="InterPro" id="IPR051223">
    <property type="entry name" value="Polycystin"/>
</dbReference>
<dbReference type="InterPro" id="IPR046791">
    <property type="entry name" value="Polycystin_dom"/>
</dbReference>
<evidence type="ECO:0000256" key="4">
    <source>
        <dbReference type="ARBA" id="ARBA00022729"/>
    </source>
</evidence>
<evidence type="ECO:0000256" key="6">
    <source>
        <dbReference type="ARBA" id="ARBA00023136"/>
    </source>
</evidence>
<evidence type="ECO:0000256" key="5">
    <source>
        <dbReference type="ARBA" id="ARBA00022989"/>
    </source>
</evidence>
<dbReference type="InterPro" id="IPR036392">
    <property type="entry name" value="PLAT/LH2_dom_sf"/>
</dbReference>
<evidence type="ECO:0000259" key="10">
    <source>
        <dbReference type="PROSITE" id="PS50095"/>
    </source>
</evidence>
<evidence type="ECO:0000256" key="1">
    <source>
        <dbReference type="ARBA" id="ARBA00004141"/>
    </source>
</evidence>
<feature type="transmembrane region" description="Helical" evidence="9">
    <location>
        <begin position="1028"/>
        <end position="1050"/>
    </location>
</feature>
<feature type="transmembrane region" description="Helical" evidence="9">
    <location>
        <begin position="403"/>
        <end position="424"/>
    </location>
</feature>
<feature type="transmembrane region" description="Helical" evidence="9">
    <location>
        <begin position="532"/>
        <end position="559"/>
    </location>
</feature>
<feature type="transmembrane region" description="Helical" evidence="9">
    <location>
        <begin position="895"/>
        <end position="915"/>
    </location>
</feature>
<evidence type="ECO:0000256" key="3">
    <source>
        <dbReference type="ARBA" id="ARBA00022692"/>
    </source>
</evidence>
<dbReference type="FunFam" id="1.10.287.70:FF:000216">
    <property type="entry name" value="Polycystic kidney disease 1b"/>
    <property type="match status" value="1"/>
</dbReference>
<comment type="similarity">
    <text evidence="2">Belongs to the polycystin family.</text>
</comment>
<comment type="subcellular location">
    <subcellularLocation>
        <location evidence="1">Membrane</location>
        <topology evidence="1">Multi-pass membrane protein</topology>
    </subcellularLocation>
</comment>
<gene>
    <name evidence="11" type="primary">PKDREJ</name>
    <name evidence="11" type="ORF">BLAG_LOCUS13161</name>
</gene>
<feature type="transmembrane region" description="Helical" evidence="9">
    <location>
        <begin position="662"/>
        <end position="680"/>
    </location>
</feature>
<keyword evidence="3 9" id="KW-0812">Transmembrane</keyword>
<feature type="transmembrane region" description="Helical" evidence="9">
    <location>
        <begin position="571"/>
        <end position="602"/>
    </location>
</feature>
<keyword evidence="5 9" id="KW-1133">Transmembrane helix</keyword>
<evidence type="ECO:0000256" key="7">
    <source>
        <dbReference type="ARBA" id="ARBA00023180"/>
    </source>
</evidence>
<dbReference type="GO" id="GO:0016020">
    <property type="term" value="C:membrane"/>
    <property type="evidence" value="ECO:0007669"/>
    <property type="project" value="UniProtKB-SubCell"/>
</dbReference>